<dbReference type="RefSeq" id="WP_020934941.1">
    <property type="nucleotide sequence ID" value="NC_021915.1"/>
</dbReference>
<proteinExistence type="predicted"/>
<dbReference type="Gene3D" id="1.10.10.10">
    <property type="entry name" value="Winged helix-like DNA-binding domain superfamily/Winged helix DNA-binding domain"/>
    <property type="match status" value="1"/>
</dbReference>
<organism evidence="2 3">
    <name type="scientific">Corynebacterium maris DSM 45190</name>
    <dbReference type="NCBI Taxonomy" id="1224163"/>
    <lineage>
        <taxon>Bacteria</taxon>
        <taxon>Bacillati</taxon>
        <taxon>Actinomycetota</taxon>
        <taxon>Actinomycetes</taxon>
        <taxon>Mycobacteriales</taxon>
        <taxon>Corynebacteriaceae</taxon>
        <taxon>Corynebacterium</taxon>
    </lineage>
</organism>
<feature type="domain" description="Transcription regulator PadR N-terminal" evidence="1">
    <location>
        <begin position="15"/>
        <end position="86"/>
    </location>
</feature>
<dbReference type="Proteomes" id="UP000015388">
    <property type="component" value="Chromosome"/>
</dbReference>
<dbReference type="InterPro" id="IPR052509">
    <property type="entry name" value="Metal_resp_DNA-bind_regulator"/>
</dbReference>
<dbReference type="AlphaFoldDB" id="S5TJX8"/>
<evidence type="ECO:0000313" key="2">
    <source>
        <dbReference type="EMBL" id="AGS35008.1"/>
    </source>
</evidence>
<sequence>MAESQMRKGVLELMVLAVLDRHPSYGGALRDTLARADGMELSTGTLYPLLSRLRTSGVLATHWEESPVGPPRKIYSLTDVGRTRLAGLRDDWHTLSQAVTDILEGH</sequence>
<dbReference type="InterPro" id="IPR036388">
    <property type="entry name" value="WH-like_DNA-bd_sf"/>
</dbReference>
<dbReference type="Pfam" id="PF03551">
    <property type="entry name" value="PadR"/>
    <property type="match status" value="1"/>
</dbReference>
<accession>S5TJX8</accession>
<dbReference type="OrthoDB" id="122286at2"/>
<dbReference type="PANTHER" id="PTHR33169">
    <property type="entry name" value="PADR-FAMILY TRANSCRIPTIONAL REGULATOR"/>
    <property type="match status" value="1"/>
</dbReference>
<dbReference type="InterPro" id="IPR036390">
    <property type="entry name" value="WH_DNA-bd_sf"/>
</dbReference>
<dbReference type="KEGG" id="cmd:B841_07675"/>
<dbReference type="HOGENOM" id="CLU_063440_3_1_11"/>
<dbReference type="PANTHER" id="PTHR33169:SF14">
    <property type="entry name" value="TRANSCRIPTIONAL REGULATOR RV3488"/>
    <property type="match status" value="1"/>
</dbReference>
<evidence type="ECO:0000313" key="3">
    <source>
        <dbReference type="Proteomes" id="UP000015388"/>
    </source>
</evidence>
<dbReference type="SUPFAM" id="SSF46785">
    <property type="entry name" value="Winged helix' DNA-binding domain"/>
    <property type="match status" value="1"/>
</dbReference>
<dbReference type="STRING" id="1224163.B841_07675"/>
<protein>
    <recommendedName>
        <fullName evidence="1">Transcription regulator PadR N-terminal domain-containing protein</fullName>
    </recommendedName>
</protein>
<dbReference type="InterPro" id="IPR005149">
    <property type="entry name" value="Tscrpt_reg_PadR_N"/>
</dbReference>
<dbReference type="PATRIC" id="fig|1224163.3.peg.1540"/>
<keyword evidence="3" id="KW-1185">Reference proteome</keyword>
<gene>
    <name evidence="2" type="ORF">B841_07675</name>
</gene>
<evidence type="ECO:0000259" key="1">
    <source>
        <dbReference type="Pfam" id="PF03551"/>
    </source>
</evidence>
<dbReference type="eggNOG" id="COG1695">
    <property type="taxonomic scope" value="Bacteria"/>
</dbReference>
<name>S5TJX8_9CORY</name>
<reference evidence="2 3" key="1">
    <citation type="submission" date="2012-11" db="EMBL/GenBank/DDBJ databases">
        <title>The complete genome sequence of Corynebacterium maris Coryn-1 (=DSM 45190).</title>
        <authorList>
            <person name="Schaffert L."/>
            <person name="Albersmeier A."/>
            <person name="Kalinowski J."/>
            <person name="Ruckert C."/>
        </authorList>
    </citation>
    <scope>NUCLEOTIDE SEQUENCE [LARGE SCALE GENOMIC DNA]</scope>
    <source>
        <strain evidence="3">Coryn-1</strain>
    </source>
</reference>
<dbReference type="EMBL" id="CP003924">
    <property type="protein sequence ID" value="AGS35008.1"/>
    <property type="molecule type" value="Genomic_DNA"/>
</dbReference>